<evidence type="ECO:0000256" key="8">
    <source>
        <dbReference type="ARBA" id="ARBA00023033"/>
    </source>
</evidence>
<evidence type="ECO:0000256" key="4">
    <source>
        <dbReference type="ARBA" id="ARBA00022617"/>
    </source>
</evidence>
<proteinExistence type="inferred from homology"/>
<evidence type="ECO:0000313" key="12">
    <source>
        <dbReference type="EMBL" id="OJJ05942.1"/>
    </source>
</evidence>
<dbReference type="PRINTS" id="PR00463">
    <property type="entry name" value="EP450I"/>
</dbReference>
<evidence type="ECO:0000256" key="10">
    <source>
        <dbReference type="RuleBase" id="RU000461"/>
    </source>
</evidence>
<dbReference type="Pfam" id="PF00067">
    <property type="entry name" value="p450"/>
    <property type="match status" value="1"/>
</dbReference>
<dbReference type="AlphaFoldDB" id="A0A1L9PWX6"/>
<keyword evidence="5 9" id="KW-0479">Metal-binding</keyword>
<evidence type="ECO:0000256" key="11">
    <source>
        <dbReference type="SAM" id="Phobius"/>
    </source>
</evidence>
<reference evidence="13" key="1">
    <citation type="journal article" date="2017" name="Genome Biol.">
        <title>Comparative genomics reveals high biological diversity and specific adaptations in the industrially and medically important fungal genus Aspergillus.</title>
        <authorList>
            <person name="de Vries R.P."/>
            <person name="Riley R."/>
            <person name="Wiebenga A."/>
            <person name="Aguilar-Osorio G."/>
            <person name="Amillis S."/>
            <person name="Uchima C.A."/>
            <person name="Anderluh G."/>
            <person name="Asadollahi M."/>
            <person name="Askin M."/>
            <person name="Barry K."/>
            <person name="Battaglia E."/>
            <person name="Bayram O."/>
            <person name="Benocci T."/>
            <person name="Braus-Stromeyer S.A."/>
            <person name="Caldana C."/>
            <person name="Canovas D."/>
            <person name="Cerqueira G.C."/>
            <person name="Chen F."/>
            <person name="Chen W."/>
            <person name="Choi C."/>
            <person name="Clum A."/>
            <person name="Dos Santos R.A."/>
            <person name="Damasio A.R."/>
            <person name="Diallinas G."/>
            <person name="Emri T."/>
            <person name="Fekete E."/>
            <person name="Flipphi M."/>
            <person name="Freyberg S."/>
            <person name="Gallo A."/>
            <person name="Gournas C."/>
            <person name="Habgood R."/>
            <person name="Hainaut M."/>
            <person name="Harispe M.L."/>
            <person name="Henrissat B."/>
            <person name="Hilden K.S."/>
            <person name="Hope R."/>
            <person name="Hossain A."/>
            <person name="Karabika E."/>
            <person name="Karaffa L."/>
            <person name="Karanyi Z."/>
            <person name="Krasevec N."/>
            <person name="Kuo A."/>
            <person name="Kusch H."/>
            <person name="LaButti K."/>
            <person name="Lagendijk E.L."/>
            <person name="Lapidus A."/>
            <person name="Levasseur A."/>
            <person name="Lindquist E."/>
            <person name="Lipzen A."/>
            <person name="Logrieco A.F."/>
            <person name="MacCabe A."/>
            <person name="Maekelae M.R."/>
            <person name="Malavazi I."/>
            <person name="Melin P."/>
            <person name="Meyer V."/>
            <person name="Mielnichuk N."/>
            <person name="Miskei M."/>
            <person name="Molnar A.P."/>
            <person name="Mule G."/>
            <person name="Ngan C.Y."/>
            <person name="Orejas M."/>
            <person name="Orosz E."/>
            <person name="Ouedraogo J.P."/>
            <person name="Overkamp K.M."/>
            <person name="Park H.-S."/>
            <person name="Perrone G."/>
            <person name="Piumi F."/>
            <person name="Punt P.J."/>
            <person name="Ram A.F."/>
            <person name="Ramon A."/>
            <person name="Rauscher S."/>
            <person name="Record E."/>
            <person name="Riano-Pachon D.M."/>
            <person name="Robert V."/>
            <person name="Roehrig J."/>
            <person name="Ruller R."/>
            <person name="Salamov A."/>
            <person name="Salih N.S."/>
            <person name="Samson R.A."/>
            <person name="Sandor E."/>
            <person name="Sanguinetti M."/>
            <person name="Schuetze T."/>
            <person name="Sepcic K."/>
            <person name="Shelest E."/>
            <person name="Sherlock G."/>
            <person name="Sophianopoulou V."/>
            <person name="Squina F.M."/>
            <person name="Sun H."/>
            <person name="Susca A."/>
            <person name="Todd R.B."/>
            <person name="Tsang A."/>
            <person name="Unkles S.E."/>
            <person name="van de Wiele N."/>
            <person name="van Rossen-Uffink D."/>
            <person name="Oliveira J.V."/>
            <person name="Vesth T.C."/>
            <person name="Visser J."/>
            <person name="Yu J.-H."/>
            <person name="Zhou M."/>
            <person name="Andersen M.R."/>
            <person name="Archer D.B."/>
            <person name="Baker S.E."/>
            <person name="Benoit I."/>
            <person name="Brakhage A.A."/>
            <person name="Braus G.H."/>
            <person name="Fischer R."/>
            <person name="Frisvad J.C."/>
            <person name="Goldman G.H."/>
            <person name="Houbraken J."/>
            <person name="Oakley B."/>
            <person name="Pocsi I."/>
            <person name="Scazzocchio C."/>
            <person name="Seiboth B."/>
            <person name="vanKuyk P.A."/>
            <person name="Wortman J."/>
            <person name="Dyer P.S."/>
            <person name="Grigoriev I.V."/>
        </authorList>
    </citation>
    <scope>NUCLEOTIDE SEQUENCE [LARGE SCALE GENOMIC DNA]</scope>
    <source>
        <strain evidence="13">CBS 583.65</strain>
    </source>
</reference>
<comment type="similarity">
    <text evidence="3 10">Belongs to the cytochrome P450 family.</text>
</comment>
<dbReference type="InterPro" id="IPR017972">
    <property type="entry name" value="Cyt_P450_CS"/>
</dbReference>
<dbReference type="GO" id="GO:0020037">
    <property type="term" value="F:heme binding"/>
    <property type="evidence" value="ECO:0007669"/>
    <property type="project" value="InterPro"/>
</dbReference>
<evidence type="ECO:0000313" key="13">
    <source>
        <dbReference type="Proteomes" id="UP000184073"/>
    </source>
</evidence>
<evidence type="ECO:0000256" key="5">
    <source>
        <dbReference type="ARBA" id="ARBA00022723"/>
    </source>
</evidence>
<evidence type="ECO:0000256" key="2">
    <source>
        <dbReference type="ARBA" id="ARBA00004167"/>
    </source>
</evidence>
<dbReference type="PANTHER" id="PTHR24305:SF190">
    <property type="entry name" value="P450, PUTATIVE (EUROFUNG)-RELATED"/>
    <property type="match status" value="1"/>
</dbReference>
<dbReference type="Proteomes" id="UP000184073">
    <property type="component" value="Unassembled WGS sequence"/>
</dbReference>
<dbReference type="PROSITE" id="PS00086">
    <property type="entry name" value="CYTOCHROME_P450"/>
    <property type="match status" value="1"/>
</dbReference>
<sequence length="505" mass="56272">MENTTERAPFLLQSWLILVTAATVYSLVCVVRALLHPLRDIPGPVLARFTRLWYLRAVNKGNFEMKNIQLHRTHGPVVRIAPGQYSLDDPEAIRTLYSHSSAFVKAPWYLASSNPSPESHDLFTDVDPRRHAANRRRVASLYSMTSLVQMEPCVAECKAALIDRLTEFAESGQSFNLQHWMQFYAFDVIGLITVNKRFGFLDSGKDQDSLISSLHSYLVYASHVGIYHGVHPLLSKLLGLLPTGGIAHLVAFTLQQISAARKTLTEKASSGSSDPFLKKLLDMQAKSPGKISDADIFTTCVTNVGAGSDTTSVSLTAILYNLCKHPNVYHKLREEIRLAEAEGRLSSPEITFQQSQTLPYLQACIKEALRLHPATGLPLARVVPKGGATLSGTFFPEGEIVGVNAWVAHRNQAVFGSDADAYRPERWIENPTRLSEMDRSFLAFGGGARTCIGKNISLMEIGKLIPQLIRRFDFELLDAEAEAKTQNVWFVKQLDIKCRVRLRHR</sequence>
<evidence type="ECO:0000256" key="3">
    <source>
        <dbReference type="ARBA" id="ARBA00010617"/>
    </source>
</evidence>
<gene>
    <name evidence="12" type="ORF">ASPVEDRAFT_139595</name>
</gene>
<dbReference type="InterPro" id="IPR001128">
    <property type="entry name" value="Cyt_P450"/>
</dbReference>
<dbReference type="CDD" id="cd11060">
    <property type="entry name" value="CYP57A1-like"/>
    <property type="match status" value="1"/>
</dbReference>
<dbReference type="InterPro" id="IPR002401">
    <property type="entry name" value="Cyt_P450_E_grp-I"/>
</dbReference>
<evidence type="ECO:0000256" key="6">
    <source>
        <dbReference type="ARBA" id="ARBA00023002"/>
    </source>
</evidence>
<dbReference type="STRING" id="1036611.A0A1L9PWX6"/>
<dbReference type="GO" id="GO:0005506">
    <property type="term" value="F:iron ion binding"/>
    <property type="evidence" value="ECO:0007669"/>
    <property type="project" value="InterPro"/>
</dbReference>
<dbReference type="PANTHER" id="PTHR24305">
    <property type="entry name" value="CYTOCHROME P450"/>
    <property type="match status" value="1"/>
</dbReference>
<evidence type="ECO:0000256" key="9">
    <source>
        <dbReference type="PIRSR" id="PIRSR602401-1"/>
    </source>
</evidence>
<keyword evidence="6 10" id="KW-0560">Oxidoreductase</keyword>
<evidence type="ECO:0000256" key="1">
    <source>
        <dbReference type="ARBA" id="ARBA00001971"/>
    </source>
</evidence>
<keyword evidence="4 9" id="KW-0349">Heme</keyword>
<dbReference type="GeneID" id="63723102"/>
<accession>A0A1L9PWX6</accession>
<evidence type="ECO:0000256" key="7">
    <source>
        <dbReference type="ARBA" id="ARBA00023004"/>
    </source>
</evidence>
<feature type="binding site" description="axial binding residue" evidence="9">
    <location>
        <position position="451"/>
    </location>
    <ligand>
        <name>heme</name>
        <dbReference type="ChEBI" id="CHEBI:30413"/>
    </ligand>
    <ligandPart>
        <name>Fe</name>
        <dbReference type="ChEBI" id="CHEBI:18248"/>
    </ligandPart>
</feature>
<keyword evidence="8 10" id="KW-0503">Monooxygenase</keyword>
<comment type="cofactor">
    <cofactor evidence="1 9">
        <name>heme</name>
        <dbReference type="ChEBI" id="CHEBI:30413"/>
    </cofactor>
</comment>
<dbReference type="EMBL" id="KV878134">
    <property type="protein sequence ID" value="OJJ05942.1"/>
    <property type="molecule type" value="Genomic_DNA"/>
</dbReference>
<dbReference type="InterPro" id="IPR036396">
    <property type="entry name" value="Cyt_P450_sf"/>
</dbReference>
<dbReference type="GO" id="GO:0044550">
    <property type="term" value="P:secondary metabolite biosynthetic process"/>
    <property type="evidence" value="ECO:0007669"/>
    <property type="project" value="UniProtKB-ARBA"/>
</dbReference>
<dbReference type="GO" id="GO:0016705">
    <property type="term" value="F:oxidoreductase activity, acting on paired donors, with incorporation or reduction of molecular oxygen"/>
    <property type="evidence" value="ECO:0007669"/>
    <property type="project" value="InterPro"/>
</dbReference>
<dbReference type="InterPro" id="IPR050121">
    <property type="entry name" value="Cytochrome_P450_monoxygenase"/>
</dbReference>
<dbReference type="GO" id="GO:0004497">
    <property type="term" value="F:monooxygenase activity"/>
    <property type="evidence" value="ECO:0007669"/>
    <property type="project" value="UniProtKB-KW"/>
</dbReference>
<keyword evidence="13" id="KW-1185">Reference proteome</keyword>
<name>A0A1L9PWX6_ASPVE</name>
<keyword evidence="7 9" id="KW-0408">Iron</keyword>
<evidence type="ECO:0008006" key="14">
    <source>
        <dbReference type="Google" id="ProtNLM"/>
    </source>
</evidence>
<keyword evidence="11" id="KW-0472">Membrane</keyword>
<organism evidence="12 13">
    <name type="scientific">Aspergillus versicolor CBS 583.65</name>
    <dbReference type="NCBI Taxonomy" id="1036611"/>
    <lineage>
        <taxon>Eukaryota</taxon>
        <taxon>Fungi</taxon>
        <taxon>Dikarya</taxon>
        <taxon>Ascomycota</taxon>
        <taxon>Pezizomycotina</taxon>
        <taxon>Eurotiomycetes</taxon>
        <taxon>Eurotiomycetidae</taxon>
        <taxon>Eurotiales</taxon>
        <taxon>Aspergillaceae</taxon>
        <taxon>Aspergillus</taxon>
        <taxon>Aspergillus subgen. Nidulantes</taxon>
    </lineage>
</organism>
<feature type="transmembrane region" description="Helical" evidence="11">
    <location>
        <begin position="12"/>
        <end position="35"/>
    </location>
</feature>
<keyword evidence="11" id="KW-1133">Transmembrane helix</keyword>
<dbReference type="FunFam" id="1.10.630.10:FF:000050">
    <property type="entry name" value="Cytochrome P450 monooxygenase"/>
    <property type="match status" value="1"/>
</dbReference>
<dbReference type="RefSeq" id="XP_040671704.1">
    <property type="nucleotide sequence ID" value="XM_040807591.1"/>
</dbReference>
<dbReference type="OrthoDB" id="3934656at2759"/>
<protein>
    <recommendedName>
        <fullName evidence="14">Cytochrome P450 oxidoreductase</fullName>
    </recommendedName>
</protein>
<dbReference type="VEuPathDB" id="FungiDB:ASPVEDRAFT_139595"/>
<dbReference type="GO" id="GO:0016020">
    <property type="term" value="C:membrane"/>
    <property type="evidence" value="ECO:0007669"/>
    <property type="project" value="UniProtKB-SubCell"/>
</dbReference>
<comment type="subcellular location">
    <subcellularLocation>
        <location evidence="2">Membrane</location>
        <topology evidence="2">Single-pass membrane protein</topology>
    </subcellularLocation>
</comment>
<dbReference type="SUPFAM" id="SSF48264">
    <property type="entry name" value="Cytochrome P450"/>
    <property type="match status" value="1"/>
</dbReference>
<dbReference type="Gene3D" id="1.10.630.10">
    <property type="entry name" value="Cytochrome P450"/>
    <property type="match status" value="1"/>
</dbReference>
<dbReference type="PRINTS" id="PR00385">
    <property type="entry name" value="P450"/>
</dbReference>
<keyword evidence="11" id="KW-0812">Transmembrane</keyword>